<dbReference type="InterPro" id="IPR045079">
    <property type="entry name" value="Oxoprolinase-like"/>
</dbReference>
<feature type="domain" description="Acetophenone carboxylase-like C-terminal" evidence="3">
    <location>
        <begin position="517"/>
        <end position="679"/>
    </location>
</feature>
<dbReference type="Proteomes" id="UP001196565">
    <property type="component" value="Unassembled WGS sequence"/>
</dbReference>
<protein>
    <submittedName>
        <fullName evidence="4">Hydantoinase/oxoprolinase family protein</fullName>
    </submittedName>
</protein>
<evidence type="ECO:0000313" key="5">
    <source>
        <dbReference type="Proteomes" id="UP001196565"/>
    </source>
</evidence>
<feature type="domain" description="Hydantoinase/oxoprolinase N-terminal" evidence="2">
    <location>
        <begin position="4"/>
        <end position="180"/>
    </location>
</feature>
<dbReference type="Pfam" id="PF05378">
    <property type="entry name" value="Hydant_A_N"/>
    <property type="match status" value="1"/>
</dbReference>
<evidence type="ECO:0000259" key="2">
    <source>
        <dbReference type="Pfam" id="PF05378"/>
    </source>
</evidence>
<gene>
    <name evidence="4" type="ORF">KPL78_14650</name>
</gene>
<reference evidence="4 5" key="1">
    <citation type="submission" date="2021-07" db="EMBL/GenBank/DDBJ databases">
        <authorList>
            <person name="So Y."/>
        </authorList>
    </citation>
    <scope>NUCLEOTIDE SEQUENCE [LARGE SCALE GENOMIC DNA]</scope>
    <source>
        <strain evidence="4 5">HJA6</strain>
    </source>
</reference>
<evidence type="ECO:0000313" key="4">
    <source>
        <dbReference type="EMBL" id="MBW6399099.1"/>
    </source>
</evidence>
<feature type="domain" description="Hydantoinase A/oxoprolinase" evidence="1">
    <location>
        <begin position="202"/>
        <end position="498"/>
    </location>
</feature>
<dbReference type="Pfam" id="PF19278">
    <property type="entry name" value="Hydant_A_C"/>
    <property type="match status" value="1"/>
</dbReference>
<dbReference type="RefSeq" id="WP_219763681.1">
    <property type="nucleotide sequence ID" value="NZ_JAHYBZ010000004.1"/>
</dbReference>
<sequence>MSARLAVDIGGTFTDIVLELGGGRFVSGKYLTTHDAPERAVLEGTRDLLVRTGTAPADIRLMVHGTTLATNALIERKGARTALVTTAGFRDSLEIAHEHRFEVSDLYMRRPDPLVPRDLRFEAMERLAADGGMLRPLDEASVAALVPKLRAAGVEAVAICFLHSYVDGAHERRAGEILRAALPSVKIALSHQICPEIREYERASTTCANAYVQPIMEGYLRRLEAGIAALGIPGRIMLMMSSGGLASLDVACAQPIKLVESGPAGGAVLAAHVAAKGGIAKALAFDMGGTTAKLVLIDDATPHPSRHLEVARAYRFLKGSGLPLRVPVIDLVEIGAGGGSLGHVDALGRIAVGPESAGSEPGPACYGRGGNRPAVTDADLLLGKLDPDSFAGGKIRLDGRRAEAALTEAIGREAGMDPVTAAAAMVEVVDENMANAARVHATDNGAELEGRTMIAFGGAAPLHAARIAQKLGIRTVIVPRGAGVGSAHGFLLAPVSYEAVRTRLVRLATYDAAAVSAIFTEMRAEAEPIVRLGAADAPLVERRAAYMRYRGQGHEVMVALPATELGAEGVATLRALFEAEYRRHFGRIIPGMEVECLTWTMTLIAETPAAPVPELPAAAATAAAGSRALFDTATMRTEPAALHARPGLPPGTRLTGPAIIAEEETTTVLPAGFTAEIDALGQIVLTNEAAAP</sequence>
<dbReference type="PANTHER" id="PTHR11365">
    <property type="entry name" value="5-OXOPROLINASE RELATED"/>
    <property type="match status" value="1"/>
</dbReference>
<proteinExistence type="predicted"/>
<dbReference type="PANTHER" id="PTHR11365:SF23">
    <property type="entry name" value="HYPOTHETICAL 5-OXOPROLINASE (EUROFUNG)-RELATED"/>
    <property type="match status" value="1"/>
</dbReference>
<evidence type="ECO:0000259" key="1">
    <source>
        <dbReference type="Pfam" id="PF01968"/>
    </source>
</evidence>
<name>A0ABS7A9X8_9PROT</name>
<evidence type="ECO:0000259" key="3">
    <source>
        <dbReference type="Pfam" id="PF19278"/>
    </source>
</evidence>
<keyword evidence="5" id="KW-1185">Reference proteome</keyword>
<dbReference type="Pfam" id="PF01968">
    <property type="entry name" value="Hydantoinase_A"/>
    <property type="match status" value="1"/>
</dbReference>
<dbReference type="EMBL" id="JAHYBZ010000004">
    <property type="protein sequence ID" value="MBW6399099.1"/>
    <property type="molecule type" value="Genomic_DNA"/>
</dbReference>
<comment type="caution">
    <text evidence="4">The sequence shown here is derived from an EMBL/GenBank/DDBJ whole genome shotgun (WGS) entry which is preliminary data.</text>
</comment>
<organism evidence="4 5">
    <name type="scientific">Roseomonas alba</name>
    <dbReference type="NCBI Taxonomy" id="2846776"/>
    <lineage>
        <taxon>Bacteria</taxon>
        <taxon>Pseudomonadati</taxon>
        <taxon>Pseudomonadota</taxon>
        <taxon>Alphaproteobacteria</taxon>
        <taxon>Acetobacterales</taxon>
        <taxon>Roseomonadaceae</taxon>
        <taxon>Roseomonas</taxon>
    </lineage>
</organism>
<dbReference type="InterPro" id="IPR049517">
    <property type="entry name" value="ACX-like_C"/>
</dbReference>
<accession>A0ABS7A9X8</accession>
<dbReference type="InterPro" id="IPR008040">
    <property type="entry name" value="Hydant_A_N"/>
</dbReference>
<dbReference type="InterPro" id="IPR002821">
    <property type="entry name" value="Hydantoinase_A"/>
</dbReference>